<sequence length="317" mass="35962">MESEAQVSALASIAGGVWWVLQNIGLAFYNTAWAILNPGQWLGWIGGLETTEDKEALMRFAYYGASVEFFFFLLTAFLVALAIGIARPRAMWGMVIGLEGFANVVGRVAAWAGLLMVVQQILIVMLQRFFLVSQISIGPFGYTFTKDLSWFGEELKLYNAIVVCLCCAYTFVQGGHVRVDLVYSVVKHRTKKVIDMAGSLLFMMPAMVLIWLYSWFFMWRHLITPKISASDPFDRMMLKARAVRWNVETVGFSPQGFDGYFLFKILICLFVAMVFLQAVAFFFRSFQEWREGEESAGKYHDKDALGDEDAERVAEIH</sequence>
<keyword evidence="6 7" id="KW-0472">Membrane</keyword>
<feature type="transmembrane region" description="Helical" evidence="7">
    <location>
        <begin position="193"/>
        <end position="216"/>
    </location>
</feature>
<dbReference type="HOGENOM" id="CLU_078485_0_0_5"/>
<evidence type="ECO:0000313" key="10">
    <source>
        <dbReference type="Proteomes" id="UP000006833"/>
    </source>
</evidence>
<reference evidence="10" key="1">
    <citation type="journal article" date="2010" name="ISME J.">
        <title>The complete genome sequence of the algal symbiont Dinoroseobacter shibae: a hitchhiker's guide to life in the sea.</title>
        <authorList>
            <person name="Wagner-Dobler I."/>
            <person name="Ballhausen B."/>
            <person name="Berger M."/>
            <person name="Brinkhoff T."/>
            <person name="Buchholz I."/>
            <person name="Bunk B."/>
            <person name="Cypionka H."/>
            <person name="Daniel R."/>
            <person name="Drepper T."/>
            <person name="Gerdts G."/>
            <person name="Hahnke S."/>
            <person name="Han C."/>
            <person name="Jahn D."/>
            <person name="Kalhoefer D."/>
            <person name="Kiss H."/>
            <person name="Klenk H.P."/>
            <person name="Kyrpides N."/>
            <person name="Liebl W."/>
            <person name="Liesegang H."/>
            <person name="Meincke L."/>
            <person name="Pati A."/>
            <person name="Petersen J."/>
            <person name="Piekarski T."/>
            <person name="Pommerenke C."/>
            <person name="Pradella S."/>
            <person name="Pukall R."/>
            <person name="Rabus R."/>
            <person name="Stackebrandt E."/>
            <person name="Thole S."/>
            <person name="Thompson L."/>
            <person name="Tielen P."/>
            <person name="Tomasch J."/>
            <person name="von Jan M."/>
            <person name="Wanphrut N."/>
            <person name="Wichels A."/>
            <person name="Zech H."/>
            <person name="Simon M."/>
        </authorList>
    </citation>
    <scope>NUCLEOTIDE SEQUENCE [LARGE SCALE GENOMIC DNA]</scope>
    <source>
        <strain evidence="10">DSM 16493 / NCIMB 14021 / DFL 12</strain>
    </source>
</reference>
<keyword evidence="2 7" id="KW-0813">Transport</keyword>
<evidence type="ECO:0000256" key="3">
    <source>
        <dbReference type="ARBA" id="ARBA00022475"/>
    </source>
</evidence>
<dbReference type="KEGG" id="dsh:Dshi_2342"/>
<keyword evidence="3" id="KW-1003">Cell membrane</keyword>
<evidence type="ECO:0000256" key="4">
    <source>
        <dbReference type="ARBA" id="ARBA00022692"/>
    </source>
</evidence>
<comment type="similarity">
    <text evidence="7">Belongs to the TRAP transporter small permease family.</text>
</comment>
<evidence type="ECO:0000313" key="9">
    <source>
        <dbReference type="EMBL" id="ABV94078.1"/>
    </source>
</evidence>
<dbReference type="AlphaFoldDB" id="A8LRP7"/>
<comment type="subcellular location">
    <subcellularLocation>
        <location evidence="7">Cell inner membrane</location>
        <topology evidence="7">Multi-pass membrane protein</topology>
    </subcellularLocation>
    <subcellularLocation>
        <location evidence="1">Cell membrane</location>
        <topology evidence="1">Multi-pass membrane protein</topology>
    </subcellularLocation>
</comment>
<feature type="transmembrane region" description="Helical" evidence="7">
    <location>
        <begin position="60"/>
        <end position="83"/>
    </location>
</feature>
<keyword evidence="4 7" id="KW-0812">Transmembrane</keyword>
<protein>
    <recommendedName>
        <fullName evidence="7">TRAP transporter small permease protein</fullName>
    </recommendedName>
</protein>
<organism evidence="9 10">
    <name type="scientific">Dinoroseobacter shibae (strain DSM 16493 / NCIMB 14021 / DFL 12)</name>
    <dbReference type="NCBI Taxonomy" id="398580"/>
    <lineage>
        <taxon>Bacteria</taxon>
        <taxon>Pseudomonadati</taxon>
        <taxon>Pseudomonadota</taxon>
        <taxon>Alphaproteobacteria</taxon>
        <taxon>Rhodobacterales</taxon>
        <taxon>Roseobacteraceae</taxon>
        <taxon>Dinoroseobacter</taxon>
    </lineage>
</organism>
<dbReference type="Proteomes" id="UP000006833">
    <property type="component" value="Chromosome"/>
</dbReference>
<name>A8LRP7_DINSH</name>
<dbReference type="InterPro" id="IPR055348">
    <property type="entry name" value="DctQ"/>
</dbReference>
<dbReference type="Pfam" id="PF04290">
    <property type="entry name" value="DctQ"/>
    <property type="match status" value="1"/>
</dbReference>
<accession>A8LRP7</accession>
<dbReference type="GO" id="GO:0022857">
    <property type="term" value="F:transmembrane transporter activity"/>
    <property type="evidence" value="ECO:0007669"/>
    <property type="project" value="UniProtKB-UniRule"/>
</dbReference>
<evidence type="ECO:0000256" key="2">
    <source>
        <dbReference type="ARBA" id="ARBA00022448"/>
    </source>
</evidence>
<dbReference type="EMBL" id="CP000830">
    <property type="protein sequence ID" value="ABV94078.1"/>
    <property type="molecule type" value="Genomic_DNA"/>
</dbReference>
<evidence type="ECO:0000256" key="6">
    <source>
        <dbReference type="ARBA" id="ARBA00023136"/>
    </source>
</evidence>
<feature type="domain" description="Tripartite ATP-independent periplasmic transporters DctQ component" evidence="8">
    <location>
        <begin position="142"/>
        <end position="217"/>
    </location>
</feature>
<comment type="caution">
    <text evidence="7">Lacks conserved residue(s) required for the propagation of feature annotation.</text>
</comment>
<proteinExistence type="inferred from homology"/>
<dbReference type="eggNOG" id="COG4665">
    <property type="taxonomic scope" value="Bacteria"/>
</dbReference>
<evidence type="ECO:0000256" key="7">
    <source>
        <dbReference type="RuleBase" id="RU369079"/>
    </source>
</evidence>
<feature type="transmembrane region" description="Helical" evidence="7">
    <location>
        <begin position="155"/>
        <end position="172"/>
    </location>
</feature>
<keyword evidence="10" id="KW-1185">Reference proteome</keyword>
<dbReference type="OrthoDB" id="9794346at2"/>
<comment type="subunit">
    <text evidence="7">The complex comprises the extracytoplasmic solute receptor protein and the two transmembrane proteins.</text>
</comment>
<feature type="transmembrane region" description="Helical" evidence="7">
    <location>
        <begin position="104"/>
        <end position="126"/>
    </location>
</feature>
<comment type="function">
    <text evidence="7">Part of the tripartite ATP-independent periplasmic (TRAP) transport system.</text>
</comment>
<keyword evidence="5 7" id="KW-1133">Transmembrane helix</keyword>
<dbReference type="GO" id="GO:0005886">
    <property type="term" value="C:plasma membrane"/>
    <property type="evidence" value="ECO:0007669"/>
    <property type="project" value="UniProtKB-SubCell"/>
</dbReference>
<feature type="transmembrane region" description="Helical" evidence="7">
    <location>
        <begin position="7"/>
        <end position="29"/>
    </location>
</feature>
<evidence type="ECO:0000256" key="5">
    <source>
        <dbReference type="ARBA" id="ARBA00022989"/>
    </source>
</evidence>
<evidence type="ECO:0000256" key="1">
    <source>
        <dbReference type="ARBA" id="ARBA00004651"/>
    </source>
</evidence>
<keyword evidence="7" id="KW-0997">Cell inner membrane</keyword>
<feature type="transmembrane region" description="Helical" evidence="7">
    <location>
        <begin position="261"/>
        <end position="283"/>
    </location>
</feature>
<evidence type="ECO:0000259" key="8">
    <source>
        <dbReference type="Pfam" id="PF04290"/>
    </source>
</evidence>
<dbReference type="STRING" id="398580.Dshi_2342"/>
<dbReference type="RefSeq" id="WP_012179009.1">
    <property type="nucleotide sequence ID" value="NC_009952.1"/>
</dbReference>
<gene>
    <name evidence="9" type="ordered locus">Dshi_2342</name>
</gene>